<protein>
    <submittedName>
        <fullName evidence="5">LCP family protein</fullName>
    </submittedName>
</protein>
<feature type="transmembrane region" description="Helical" evidence="3">
    <location>
        <begin position="28"/>
        <end position="49"/>
    </location>
</feature>
<evidence type="ECO:0000256" key="3">
    <source>
        <dbReference type="SAM" id="Phobius"/>
    </source>
</evidence>
<evidence type="ECO:0000256" key="1">
    <source>
        <dbReference type="ARBA" id="ARBA00006068"/>
    </source>
</evidence>
<gene>
    <name evidence="5" type="ORF">ACFFFR_09875</name>
</gene>
<comment type="caution">
    <text evidence="5">The sequence shown here is derived from an EMBL/GenBank/DDBJ whole genome shotgun (WGS) entry which is preliminary data.</text>
</comment>
<feature type="region of interest" description="Disordered" evidence="2">
    <location>
        <begin position="349"/>
        <end position="381"/>
    </location>
</feature>
<feature type="compositionally biased region" description="Basic and acidic residues" evidence="2">
    <location>
        <begin position="72"/>
        <end position="81"/>
    </location>
</feature>
<feature type="compositionally biased region" description="Basic and acidic residues" evidence="2">
    <location>
        <begin position="349"/>
        <end position="362"/>
    </location>
</feature>
<evidence type="ECO:0000256" key="2">
    <source>
        <dbReference type="SAM" id="MobiDB-lite"/>
    </source>
</evidence>
<dbReference type="Pfam" id="PF03816">
    <property type="entry name" value="LytR_cpsA_psr"/>
    <property type="match status" value="1"/>
</dbReference>
<dbReference type="RefSeq" id="WP_377460021.1">
    <property type="nucleotide sequence ID" value="NZ_JBHLUB010000031.1"/>
</dbReference>
<accession>A0ABV6PDG3</accession>
<evidence type="ECO:0000259" key="4">
    <source>
        <dbReference type="Pfam" id="PF03816"/>
    </source>
</evidence>
<dbReference type="NCBIfam" id="TIGR00350">
    <property type="entry name" value="lytR_cpsA_psr"/>
    <property type="match status" value="1"/>
</dbReference>
<keyword evidence="3" id="KW-0812">Transmembrane</keyword>
<reference evidence="5 6" key="1">
    <citation type="submission" date="2024-09" db="EMBL/GenBank/DDBJ databases">
        <authorList>
            <person name="Sun Q."/>
            <person name="Mori K."/>
        </authorList>
    </citation>
    <scope>NUCLEOTIDE SEQUENCE [LARGE SCALE GENOMIC DNA]</scope>
    <source>
        <strain evidence="5 6">NCAIM B.02604</strain>
    </source>
</reference>
<dbReference type="EMBL" id="JBHLUB010000031">
    <property type="protein sequence ID" value="MFC0582681.1"/>
    <property type="molecule type" value="Genomic_DNA"/>
</dbReference>
<evidence type="ECO:0000313" key="5">
    <source>
        <dbReference type="EMBL" id="MFC0582681.1"/>
    </source>
</evidence>
<evidence type="ECO:0000313" key="6">
    <source>
        <dbReference type="Proteomes" id="UP001589862"/>
    </source>
</evidence>
<name>A0ABV6PDG3_9MICC</name>
<keyword evidence="3" id="KW-1133">Transmembrane helix</keyword>
<feature type="domain" description="Cell envelope-related transcriptional attenuator" evidence="4">
    <location>
        <begin position="111"/>
        <end position="254"/>
    </location>
</feature>
<keyword evidence="3" id="KW-0472">Membrane</keyword>
<dbReference type="InterPro" id="IPR050922">
    <property type="entry name" value="LytR/CpsA/Psr_CW_biosynth"/>
</dbReference>
<organism evidence="5 6">
    <name type="scientific">Micrococcoides hystricis</name>
    <dbReference type="NCBI Taxonomy" id="1572761"/>
    <lineage>
        <taxon>Bacteria</taxon>
        <taxon>Bacillati</taxon>
        <taxon>Actinomycetota</taxon>
        <taxon>Actinomycetes</taxon>
        <taxon>Micrococcales</taxon>
        <taxon>Micrococcaceae</taxon>
        <taxon>Micrococcoides</taxon>
    </lineage>
</organism>
<dbReference type="Proteomes" id="UP001589862">
    <property type="component" value="Unassembled WGS sequence"/>
</dbReference>
<dbReference type="InterPro" id="IPR004474">
    <property type="entry name" value="LytR_CpsA_psr"/>
</dbReference>
<proteinExistence type="inferred from homology"/>
<dbReference type="Gene3D" id="3.40.630.190">
    <property type="entry name" value="LCP protein"/>
    <property type="match status" value="1"/>
</dbReference>
<dbReference type="PANTHER" id="PTHR33392:SF6">
    <property type="entry name" value="POLYISOPRENYL-TEICHOIC ACID--PEPTIDOGLYCAN TEICHOIC ACID TRANSFERASE TAGU"/>
    <property type="match status" value="1"/>
</dbReference>
<sequence length="381" mass="41762">MPPADKHDHRPRRTRSVYTPKRHTLRNALIAVGVLVLVVVGLSAAYLSALSNNFNEKRSTIASAIPTDPEEEGQRPVKDPGDNSLNFLILGSDTRGEGMDQANIKGEDGQRSDTMMVMHVPESRDSLYVMSVMRDLWVEIPDHGTQKINGALNAGGIPLVVRTVENTLGSRIDHVVVIDFEGFKSLTEALGGVDVKNEHSFSAGQRNPSYFPKGEIRLEGTDALRFVRERKAFVDGDYQRVKNQQAFLIGTMSQFLNRETLTNPNRIYKVVNEFSPYLSVDEGLDAAAVAGLGMQMSGLRTNNIEMFTVPNLGPSTGPGGASIVLPDYDRLESMSKAFSEDTLKEWLEDYRADESAFGHEPGEEPTESPAQPAPTGGGEQN</sequence>
<feature type="region of interest" description="Disordered" evidence="2">
    <location>
        <begin position="64"/>
        <end position="84"/>
    </location>
</feature>
<keyword evidence="6" id="KW-1185">Reference proteome</keyword>
<dbReference type="PANTHER" id="PTHR33392">
    <property type="entry name" value="POLYISOPRENYL-TEICHOIC ACID--PEPTIDOGLYCAN TEICHOIC ACID TRANSFERASE TAGU"/>
    <property type="match status" value="1"/>
</dbReference>
<comment type="similarity">
    <text evidence="1">Belongs to the LytR/CpsA/Psr (LCP) family.</text>
</comment>